<feature type="region of interest" description="Disordered" evidence="1">
    <location>
        <begin position="1"/>
        <end position="25"/>
    </location>
</feature>
<dbReference type="EMBL" id="AE007870">
    <property type="protein sequence ID" value="AAL43936.2"/>
    <property type="molecule type" value="Genomic_DNA"/>
</dbReference>
<sequence>MAQLFFSPRQGSPPGCHRPAGYRRPGSFRGRSVRVWRADRRAESHLPSKVFCRRFSVLAAVSWAFSFGRKRRKGGEVPQTRRLVTARQRQRRVRGFFSSRFISRPTHLKNRKRLTPMMTSGTKDSKLDMIHSFFPPESILPVWKKRVICGISSVLFGSCRLWPAV</sequence>
<reference evidence="2 3" key="2">
    <citation type="journal article" date="2001" name="Science">
        <title>Genome sequence of the plant pathogen and biotechnology agent Agrobacterium tumefaciens C58.</title>
        <authorList>
            <person name="Goodner B."/>
            <person name="Hinkle G."/>
            <person name="Gattung S."/>
            <person name="Miller N."/>
            <person name="Blanchard M."/>
            <person name="Qurollo B."/>
            <person name="Goldman B.S."/>
            <person name="Cao Y."/>
            <person name="Askenazi M."/>
            <person name="Halling C."/>
            <person name="Mullin L."/>
            <person name="Houmiel K."/>
            <person name="Gordon J."/>
            <person name="Vaudin M."/>
            <person name="Iartchouk O."/>
            <person name="Epp A."/>
            <person name="Liu F."/>
            <person name="Wollam C."/>
            <person name="Allinger M."/>
            <person name="Doughty D."/>
            <person name="Scott C."/>
            <person name="Lappas C."/>
            <person name="Markelz B."/>
            <person name="Flanagan C."/>
            <person name="Crowell C."/>
            <person name="Gurson J."/>
            <person name="Lomo C."/>
            <person name="Sear C."/>
            <person name="Strub G."/>
            <person name="Cielo C."/>
            <person name="Slater S."/>
        </authorList>
    </citation>
    <scope>NUCLEOTIDE SEQUENCE [LARGE SCALE GENOMIC DNA]</scope>
    <source>
        <strain evidence="3">C58 / ATCC 33970</strain>
    </source>
</reference>
<dbReference type="Proteomes" id="UP000000813">
    <property type="component" value="Chromosome linear"/>
</dbReference>
<dbReference type="HOGENOM" id="CLU_1607390_0_0_5"/>
<evidence type="ECO:0000256" key="1">
    <source>
        <dbReference type="SAM" id="MobiDB-lite"/>
    </source>
</evidence>
<name>Q8UB96_AGRFC</name>
<proteinExistence type="predicted"/>
<dbReference type="AlphaFoldDB" id="Q8UB96"/>
<evidence type="ECO:0000313" key="2">
    <source>
        <dbReference type="EMBL" id="AAL43936.2"/>
    </source>
</evidence>
<accession>Q8UB96</accession>
<reference evidence="2 3" key="1">
    <citation type="journal article" date="2001" name="Science">
        <title>The genome of the natural genetic engineer Agrobacterium tumefaciens C58.</title>
        <authorList>
            <person name="Wood D.W."/>
            <person name="Setubal J.C."/>
            <person name="Kaul R."/>
            <person name="Monks D.E."/>
            <person name="Kitajima J.P."/>
            <person name="Okura V.K."/>
            <person name="Zhou Y."/>
            <person name="Chen L."/>
            <person name="Wood G.E."/>
            <person name="Almeida N.F.Jr."/>
            <person name="Woo L."/>
            <person name="Chen Y."/>
            <person name="Paulsen I.T."/>
            <person name="Eisen J.A."/>
            <person name="Karp P.D."/>
            <person name="Bovee D.Sr."/>
            <person name="Chapman P."/>
            <person name="Clendenning J."/>
            <person name="Deatherage G."/>
            <person name="Gillet W."/>
            <person name="Grant C."/>
            <person name="Kutyavin T."/>
            <person name="Levy R."/>
            <person name="Li M.J."/>
            <person name="McClelland E."/>
            <person name="Palmieri A."/>
            <person name="Raymond C."/>
            <person name="Rouse G."/>
            <person name="Saenphimmachak C."/>
            <person name="Wu Z."/>
            <person name="Romero P."/>
            <person name="Gordon D."/>
            <person name="Zhang S."/>
            <person name="Yoo H."/>
            <person name="Tao Y."/>
            <person name="Biddle P."/>
            <person name="Jung M."/>
            <person name="Krespan W."/>
            <person name="Perry M."/>
            <person name="Gordon-Kamm B."/>
            <person name="Liao L."/>
            <person name="Kim S."/>
            <person name="Hendrick C."/>
            <person name="Zhao Z.Y."/>
            <person name="Dolan M."/>
            <person name="Chumley F."/>
            <person name="Tingey S.V."/>
            <person name="Tomb J.F."/>
            <person name="Gordon M.P."/>
            <person name="Olson M.V."/>
            <person name="Nester E.W."/>
        </authorList>
    </citation>
    <scope>NUCLEOTIDE SEQUENCE [LARGE SCALE GENOMIC DNA]</scope>
    <source>
        <strain evidence="3">C58 / ATCC 33970</strain>
    </source>
</reference>
<dbReference type="EnsemblBacteria" id="AAL43936">
    <property type="protein sequence ID" value="AAL43936"/>
    <property type="gene ID" value="Atu3120"/>
</dbReference>
<organism evidence="2 3">
    <name type="scientific">Agrobacterium fabrum (strain C58 / ATCC 33970)</name>
    <name type="common">Agrobacterium tumefaciens (strain C58)</name>
    <dbReference type="NCBI Taxonomy" id="176299"/>
    <lineage>
        <taxon>Bacteria</taxon>
        <taxon>Pseudomonadati</taxon>
        <taxon>Pseudomonadota</taxon>
        <taxon>Alphaproteobacteria</taxon>
        <taxon>Hyphomicrobiales</taxon>
        <taxon>Rhizobiaceae</taxon>
        <taxon>Rhizobium/Agrobacterium group</taxon>
        <taxon>Agrobacterium</taxon>
        <taxon>Agrobacterium tumefaciens complex</taxon>
    </lineage>
</organism>
<dbReference type="KEGG" id="atu:Atu3120"/>
<evidence type="ECO:0000313" key="3">
    <source>
        <dbReference type="Proteomes" id="UP000000813"/>
    </source>
</evidence>
<protein>
    <submittedName>
        <fullName evidence="2">Uncharacterized protein</fullName>
    </submittedName>
</protein>
<keyword evidence="3" id="KW-1185">Reference proteome</keyword>
<gene>
    <name evidence="2" type="ordered locus">Atu3120</name>
</gene>